<feature type="domain" description="Deacetylase sirtuin-type" evidence="5">
    <location>
        <begin position="1"/>
        <end position="232"/>
    </location>
</feature>
<name>F3ZR83_9BACE</name>
<feature type="binding site" evidence="3">
    <location>
        <begin position="205"/>
        <end position="207"/>
    </location>
    <ligand>
        <name>NAD(+)</name>
        <dbReference type="ChEBI" id="CHEBI:57540"/>
    </ligand>
</feature>
<dbReference type="InterPro" id="IPR026591">
    <property type="entry name" value="Sirtuin_cat_small_dom_sf"/>
</dbReference>
<comment type="caution">
    <text evidence="3 4">Lacks conserved residue(s) required for the propagation of feature annotation.</text>
</comment>
<feature type="binding site" evidence="3">
    <location>
        <begin position="87"/>
        <end position="90"/>
    </location>
    <ligand>
        <name>NAD(+)</name>
        <dbReference type="ChEBI" id="CHEBI:57540"/>
    </ligand>
</feature>
<dbReference type="EMBL" id="CM001167">
    <property type="protein sequence ID" value="EGJ70676.1"/>
    <property type="molecule type" value="Genomic_DNA"/>
</dbReference>
<dbReference type="InterPro" id="IPR050134">
    <property type="entry name" value="NAD-dep_sirtuin_deacylases"/>
</dbReference>
<comment type="subcellular location">
    <subcellularLocation>
        <location evidence="3">Cytoplasm</location>
    </subcellularLocation>
</comment>
<dbReference type="Gene3D" id="3.40.50.1220">
    <property type="entry name" value="TPP-binding domain"/>
    <property type="match status" value="1"/>
</dbReference>
<dbReference type="InterPro" id="IPR029035">
    <property type="entry name" value="DHS-like_NAD/FAD-binding_dom"/>
</dbReference>
<feature type="binding site" evidence="3">
    <location>
        <begin position="10"/>
        <end position="29"/>
    </location>
    <ligand>
        <name>NAD(+)</name>
        <dbReference type="ChEBI" id="CHEBI:57540"/>
    </ligand>
</feature>
<dbReference type="eggNOG" id="COG0846">
    <property type="taxonomic scope" value="Bacteria"/>
</dbReference>
<dbReference type="GO" id="GO:0005737">
    <property type="term" value="C:cytoplasm"/>
    <property type="evidence" value="ECO:0007669"/>
    <property type="project" value="UniProtKB-SubCell"/>
</dbReference>
<dbReference type="GO" id="GO:0017136">
    <property type="term" value="F:histone deacetylase activity, NAD-dependent"/>
    <property type="evidence" value="ECO:0007669"/>
    <property type="project" value="TreeGrafter"/>
</dbReference>
<proteinExistence type="inferred from homology"/>
<evidence type="ECO:0000256" key="1">
    <source>
        <dbReference type="ARBA" id="ARBA00022679"/>
    </source>
</evidence>
<keyword evidence="3" id="KW-0963">Cytoplasm</keyword>
<comment type="similarity">
    <text evidence="3">Belongs to the sirtuin family. Class III subfamily.</text>
</comment>
<dbReference type="Proteomes" id="UP000018439">
    <property type="component" value="Chromosome"/>
</dbReference>
<dbReference type="AlphaFoldDB" id="F3ZR83"/>
<dbReference type="STRING" id="679937.Bcop_0458"/>
<feature type="active site" description="Proton acceptor" evidence="3">
    <location>
        <position position="105"/>
    </location>
</feature>
<dbReference type="Gene3D" id="3.30.1600.10">
    <property type="entry name" value="SIR2/SIRT2 'Small Domain"/>
    <property type="match status" value="1"/>
</dbReference>
<dbReference type="HAMAP" id="MF_01121">
    <property type="entry name" value="Sirtuin_ClassIII"/>
    <property type="match status" value="1"/>
</dbReference>
<comment type="domain">
    <text evidence="3">2 residues (Tyr-54 and Arg-57) present in a large hydrophobic pocket are probably involved in substrate specificity. They are important for desuccinylation activity, but dispensable for deacetylation activity.</text>
</comment>
<dbReference type="SUPFAM" id="SSF52467">
    <property type="entry name" value="DHS-like NAD/FAD-binding domain"/>
    <property type="match status" value="1"/>
</dbReference>
<organism evidence="6 7">
    <name type="scientific">Bacteroides coprosuis DSM 18011</name>
    <dbReference type="NCBI Taxonomy" id="679937"/>
    <lineage>
        <taxon>Bacteria</taxon>
        <taxon>Pseudomonadati</taxon>
        <taxon>Bacteroidota</taxon>
        <taxon>Bacteroidia</taxon>
        <taxon>Bacteroidales</taxon>
        <taxon>Bacteroidaceae</taxon>
        <taxon>Bacteroides</taxon>
    </lineage>
</organism>
<evidence type="ECO:0000256" key="4">
    <source>
        <dbReference type="PROSITE-ProRule" id="PRU00236"/>
    </source>
</evidence>
<feature type="binding site" evidence="3">
    <location>
        <position position="57"/>
    </location>
    <ligand>
        <name>substrate</name>
    </ligand>
</feature>
<feature type="binding site" evidence="3">
    <location>
        <position position="54"/>
    </location>
    <ligand>
        <name>substrate</name>
    </ligand>
</feature>
<sequence>MKKKVVVLTGAGMSAESGIATFRGAGGLWGKYPVQQVASIEGYHQDPELVQNFYNERRRELMDVKPNKGHELLAKMEEDYDMTIITQNVDNLHERAGSNRIIHLHGELIKGCSSRNPYDPRFIVEIKPGEEIKMGDLAGDGSQLRPFIVWFGEAVPEIETALPYVREADYFVIIGTSMNVYPAAGLLHYVSYGTPIYVIDPNSVNVSDTKGMTHIHKGASQGVAELIELLRK</sequence>
<dbReference type="InterPro" id="IPR027546">
    <property type="entry name" value="Sirtuin_class_III"/>
</dbReference>
<feature type="binding site" evidence="3">
    <location>
        <begin position="175"/>
        <end position="177"/>
    </location>
    <ligand>
        <name>NAD(+)</name>
        <dbReference type="ChEBI" id="CHEBI:57540"/>
    </ligand>
</feature>
<dbReference type="GO" id="GO:0070403">
    <property type="term" value="F:NAD+ binding"/>
    <property type="evidence" value="ECO:0007669"/>
    <property type="project" value="UniProtKB-UniRule"/>
</dbReference>
<keyword evidence="7" id="KW-1185">Reference proteome</keyword>
<evidence type="ECO:0000256" key="2">
    <source>
        <dbReference type="ARBA" id="ARBA00023027"/>
    </source>
</evidence>
<dbReference type="InterPro" id="IPR026590">
    <property type="entry name" value="Ssirtuin_cat_dom"/>
</dbReference>
<dbReference type="Pfam" id="PF02146">
    <property type="entry name" value="SIR2"/>
    <property type="match status" value="1"/>
</dbReference>
<comment type="catalytic activity">
    <reaction evidence="3">
        <text>N(6)-acetyl-L-lysyl-[protein] + NAD(+) + H2O = 2''-O-acetyl-ADP-D-ribose + nicotinamide + L-lysyl-[protein]</text>
        <dbReference type="Rhea" id="RHEA:43636"/>
        <dbReference type="Rhea" id="RHEA-COMP:9752"/>
        <dbReference type="Rhea" id="RHEA-COMP:10731"/>
        <dbReference type="ChEBI" id="CHEBI:15377"/>
        <dbReference type="ChEBI" id="CHEBI:17154"/>
        <dbReference type="ChEBI" id="CHEBI:29969"/>
        <dbReference type="ChEBI" id="CHEBI:57540"/>
        <dbReference type="ChEBI" id="CHEBI:61930"/>
        <dbReference type="ChEBI" id="CHEBI:83767"/>
        <dbReference type="EC" id="2.3.1.286"/>
    </reaction>
</comment>
<comment type="function">
    <text evidence="3">NAD-dependent lysine deacetylase and desuccinylase that specifically removes acetyl and succinyl groups on target proteins. Modulates the activities of several proteins which are inactive in their acylated form.</text>
</comment>
<dbReference type="PANTHER" id="PTHR11085:SF4">
    <property type="entry name" value="NAD-DEPENDENT PROTEIN DEACYLASE"/>
    <property type="match status" value="1"/>
</dbReference>
<dbReference type="PROSITE" id="PS50305">
    <property type="entry name" value="SIRTUIN"/>
    <property type="match status" value="1"/>
</dbReference>
<keyword evidence="1" id="KW-0808">Transferase</keyword>
<accession>F3ZR83</accession>
<gene>
    <name evidence="3" type="primary">cobB</name>
    <name evidence="6" type="ORF">Bcop_0458</name>
</gene>
<protein>
    <recommendedName>
        <fullName evidence="3">NAD-dependent protein deacylase</fullName>
        <ecNumber evidence="3">2.3.1.286</ecNumber>
    </recommendedName>
    <alternativeName>
        <fullName evidence="3">Regulatory protein SIR2 homolog</fullName>
    </alternativeName>
</protein>
<dbReference type="InterPro" id="IPR003000">
    <property type="entry name" value="Sirtuin"/>
</dbReference>
<keyword evidence="2 3" id="KW-0520">NAD</keyword>
<dbReference type="PANTHER" id="PTHR11085">
    <property type="entry name" value="NAD-DEPENDENT PROTEIN DEACYLASE SIRTUIN-5, MITOCHONDRIAL-RELATED"/>
    <property type="match status" value="1"/>
</dbReference>
<feature type="binding site" evidence="3">
    <location>
        <position position="219"/>
    </location>
    <ligand>
        <name>NAD(+)</name>
        <dbReference type="ChEBI" id="CHEBI:57540"/>
    </ligand>
</feature>
<evidence type="ECO:0000313" key="6">
    <source>
        <dbReference type="EMBL" id="EGJ70676.1"/>
    </source>
</evidence>
<comment type="catalytic activity">
    <reaction evidence="3">
        <text>N(6)-succinyl-L-lysyl-[protein] + NAD(+) + H2O = 2''-O-succinyl-ADP-D-ribose + nicotinamide + L-lysyl-[protein]</text>
        <dbReference type="Rhea" id="RHEA:47668"/>
        <dbReference type="Rhea" id="RHEA-COMP:9752"/>
        <dbReference type="Rhea" id="RHEA-COMP:11877"/>
        <dbReference type="ChEBI" id="CHEBI:15377"/>
        <dbReference type="ChEBI" id="CHEBI:17154"/>
        <dbReference type="ChEBI" id="CHEBI:29969"/>
        <dbReference type="ChEBI" id="CHEBI:57540"/>
        <dbReference type="ChEBI" id="CHEBI:87830"/>
        <dbReference type="ChEBI" id="CHEBI:87832"/>
    </reaction>
</comment>
<evidence type="ECO:0000256" key="3">
    <source>
        <dbReference type="HAMAP-Rule" id="MF_01121"/>
    </source>
</evidence>
<dbReference type="GO" id="GO:0036055">
    <property type="term" value="F:protein-succinyllysine desuccinylase activity"/>
    <property type="evidence" value="ECO:0007669"/>
    <property type="project" value="UniProtKB-UniRule"/>
</dbReference>
<dbReference type="EC" id="2.3.1.286" evidence="3"/>
<dbReference type="OrthoDB" id="9800582at2"/>
<dbReference type="GO" id="GO:0036054">
    <property type="term" value="F:protein-malonyllysine demalonylase activity"/>
    <property type="evidence" value="ECO:0007669"/>
    <property type="project" value="InterPro"/>
</dbReference>
<reference evidence="6 7" key="1">
    <citation type="journal article" date="2011" name="Stand. Genomic Sci.">
        <title>Non-contiguous finished genome sequence of Bacteroides coprosuis type strain (PC139).</title>
        <authorList>
            <person name="Land M."/>
            <person name="Held B."/>
            <person name="Gronow S."/>
            <person name="Abt B."/>
            <person name="Lucas S."/>
            <person name="Del Rio T.G."/>
            <person name="Nolan M."/>
            <person name="Tice H."/>
            <person name="Cheng J.F."/>
            <person name="Pitluck S."/>
            <person name="Liolios K."/>
            <person name="Pagani I."/>
            <person name="Ivanova N."/>
            <person name="Mavromatis K."/>
            <person name="Mikhailova N."/>
            <person name="Pati A."/>
            <person name="Tapia R."/>
            <person name="Han C."/>
            <person name="Goodwin L."/>
            <person name="Chen A."/>
            <person name="Palaniappan K."/>
            <person name="Hauser L."/>
            <person name="Brambilla E.M."/>
            <person name="Rohde M."/>
            <person name="Goker M."/>
            <person name="Detter J.C."/>
            <person name="Woyke T."/>
            <person name="Bristow J."/>
            <person name="Eisen J.A."/>
            <person name="Markowitz V."/>
            <person name="Hugenholtz P."/>
            <person name="Kyrpides N.C."/>
            <person name="Klenk H.P."/>
            <person name="Lapidus A."/>
        </authorList>
    </citation>
    <scope>NUCLEOTIDE SEQUENCE</scope>
    <source>
        <strain evidence="6 7">DSM 18011</strain>
    </source>
</reference>
<evidence type="ECO:0000313" key="7">
    <source>
        <dbReference type="Proteomes" id="UP000018439"/>
    </source>
</evidence>
<dbReference type="HOGENOM" id="CLU_023643_3_1_10"/>
<evidence type="ECO:0000259" key="5">
    <source>
        <dbReference type="PROSITE" id="PS50305"/>
    </source>
</evidence>